<evidence type="ECO:0000313" key="2">
    <source>
        <dbReference type="Proteomes" id="UP000095751"/>
    </source>
</evidence>
<dbReference type="AlphaFoldDB" id="A0A1E7EML4"/>
<dbReference type="EMBL" id="KV784392">
    <property type="protein sequence ID" value="OEU07074.1"/>
    <property type="molecule type" value="Genomic_DNA"/>
</dbReference>
<reference evidence="1 2" key="1">
    <citation type="submission" date="2016-09" db="EMBL/GenBank/DDBJ databases">
        <title>Extensive genetic diversity and differential bi-allelic expression allows diatom success in the polar Southern Ocean.</title>
        <authorList>
            <consortium name="DOE Joint Genome Institute"/>
            <person name="Mock T."/>
            <person name="Otillar R.P."/>
            <person name="Strauss J."/>
            <person name="Dupont C."/>
            <person name="Frickenhaus S."/>
            <person name="Maumus F."/>
            <person name="Mcmullan M."/>
            <person name="Sanges R."/>
            <person name="Schmutz J."/>
            <person name="Toseland A."/>
            <person name="Valas R."/>
            <person name="Veluchamy A."/>
            <person name="Ward B.J."/>
            <person name="Allen A."/>
            <person name="Barry K."/>
            <person name="Falciatore A."/>
            <person name="Ferrante M."/>
            <person name="Fortunato A.E."/>
            <person name="Gloeckner G."/>
            <person name="Gruber A."/>
            <person name="Hipkin R."/>
            <person name="Janech M."/>
            <person name="Kroth P."/>
            <person name="Leese F."/>
            <person name="Lindquist E."/>
            <person name="Lyon B.R."/>
            <person name="Martin J."/>
            <person name="Mayer C."/>
            <person name="Parker M."/>
            <person name="Quesneville H."/>
            <person name="Raymond J."/>
            <person name="Uhlig C."/>
            <person name="Valentin K.U."/>
            <person name="Worden A.Z."/>
            <person name="Armbrust E.V."/>
            <person name="Bowler C."/>
            <person name="Green B."/>
            <person name="Moulton V."/>
            <person name="Van Oosterhout C."/>
            <person name="Grigoriev I."/>
        </authorList>
    </citation>
    <scope>NUCLEOTIDE SEQUENCE [LARGE SCALE GENOMIC DNA]</scope>
    <source>
        <strain evidence="1 2">CCMP1102</strain>
    </source>
</reference>
<dbReference type="KEGG" id="fcy:FRACYDRAFT_252215"/>
<gene>
    <name evidence="1" type="ORF">FRACYDRAFT_252215</name>
</gene>
<proteinExistence type="predicted"/>
<dbReference type="Proteomes" id="UP000095751">
    <property type="component" value="Unassembled WGS sequence"/>
</dbReference>
<dbReference type="InParanoid" id="A0A1E7EML4"/>
<name>A0A1E7EML4_9STRA</name>
<accession>A0A1E7EML4</accession>
<sequence>MKWQTAMKLEMQQLSDYEVYHSVDFVPVLSWATNTGNAYLEAKTTEKVCIKAGPEFGVLEGHLLIIDRALYGLRLSGKALYRLLPECLHDLGSVPSKAESSIYVKMSKSRCI</sequence>
<keyword evidence="2" id="KW-1185">Reference proteome</keyword>
<evidence type="ECO:0000313" key="1">
    <source>
        <dbReference type="EMBL" id="OEU07074.1"/>
    </source>
</evidence>
<protein>
    <submittedName>
        <fullName evidence="1">Uncharacterized protein</fullName>
    </submittedName>
</protein>
<organism evidence="1 2">
    <name type="scientific">Fragilariopsis cylindrus CCMP1102</name>
    <dbReference type="NCBI Taxonomy" id="635003"/>
    <lineage>
        <taxon>Eukaryota</taxon>
        <taxon>Sar</taxon>
        <taxon>Stramenopiles</taxon>
        <taxon>Ochrophyta</taxon>
        <taxon>Bacillariophyta</taxon>
        <taxon>Bacillariophyceae</taxon>
        <taxon>Bacillariophycidae</taxon>
        <taxon>Bacillariales</taxon>
        <taxon>Bacillariaceae</taxon>
        <taxon>Fragilariopsis</taxon>
    </lineage>
</organism>
<dbReference type="OrthoDB" id="420989at2759"/>